<reference evidence="1" key="1">
    <citation type="submission" date="2016-11" db="UniProtKB">
        <authorList>
            <consortium name="WormBaseParasite"/>
        </authorList>
    </citation>
    <scope>IDENTIFICATION</scope>
    <source>
        <strain evidence="1">pt0022</strain>
    </source>
</reference>
<dbReference type="AlphaFoldDB" id="A0A1I8EYW0"/>
<name>A0A1I8EYW0_WUCBA</name>
<organism evidence="1">
    <name type="scientific">Wuchereria bancrofti</name>
    <dbReference type="NCBI Taxonomy" id="6293"/>
    <lineage>
        <taxon>Eukaryota</taxon>
        <taxon>Metazoa</taxon>
        <taxon>Ecdysozoa</taxon>
        <taxon>Nematoda</taxon>
        <taxon>Chromadorea</taxon>
        <taxon>Rhabditida</taxon>
        <taxon>Spirurina</taxon>
        <taxon>Spiruromorpha</taxon>
        <taxon>Filarioidea</taxon>
        <taxon>Onchocercidae</taxon>
        <taxon>Wuchereria</taxon>
    </lineage>
</organism>
<dbReference type="STRING" id="6293.A0A1I8EYW0"/>
<proteinExistence type="predicted"/>
<evidence type="ECO:0000313" key="1">
    <source>
        <dbReference type="WBParaSite" id="maker-PairedContig_6244-snap-gene-0.8-mRNA-1"/>
    </source>
</evidence>
<dbReference type="WBParaSite" id="maker-PairedContig_6244-snap-gene-0.8-mRNA-1">
    <property type="protein sequence ID" value="maker-PairedContig_6244-snap-gene-0.8-mRNA-1"/>
    <property type="gene ID" value="maker-PairedContig_6244-snap-gene-0.8"/>
</dbReference>
<protein>
    <submittedName>
        <fullName evidence="1">Uncharacterized protein</fullName>
    </submittedName>
</protein>
<sequence length="142" mass="16235">MASEAHAFLEMAVSVGCRVMHLDWLRAAWAARNSIQISMNKYMAEPFCGLLLWFVAYDEKDLTDIEEKTVENNMFFDCIEAAFCPFFVIFYIDRKFLDAVLARHDCQATHIVVSTSLNAKVEGCDAKQHLVSGEVCFEVYLF</sequence>
<accession>A0A1I8EYW0</accession>